<proteinExistence type="predicted"/>
<evidence type="ECO:0000256" key="2">
    <source>
        <dbReference type="SAM" id="Phobius"/>
    </source>
</evidence>
<feature type="compositionally biased region" description="Acidic residues" evidence="1">
    <location>
        <begin position="128"/>
        <end position="137"/>
    </location>
</feature>
<feature type="compositionally biased region" description="Polar residues" evidence="1">
    <location>
        <begin position="613"/>
        <end position="632"/>
    </location>
</feature>
<feature type="transmembrane region" description="Helical" evidence="2">
    <location>
        <begin position="785"/>
        <end position="808"/>
    </location>
</feature>
<feature type="region of interest" description="Disordered" evidence="1">
    <location>
        <begin position="886"/>
        <end position="944"/>
    </location>
</feature>
<name>A0A1W0WKD1_HYPEX</name>
<feature type="signal peptide" evidence="3">
    <location>
        <begin position="1"/>
        <end position="24"/>
    </location>
</feature>
<reference evidence="5" key="1">
    <citation type="submission" date="2017-01" db="EMBL/GenBank/DDBJ databases">
        <title>Comparative genomics of anhydrobiosis in the tardigrade Hypsibius dujardini.</title>
        <authorList>
            <person name="Yoshida Y."/>
            <person name="Koutsovoulos G."/>
            <person name="Laetsch D."/>
            <person name="Stevens L."/>
            <person name="Kumar S."/>
            <person name="Horikawa D."/>
            <person name="Ishino K."/>
            <person name="Komine S."/>
            <person name="Tomita M."/>
            <person name="Blaxter M."/>
            <person name="Arakawa K."/>
        </authorList>
    </citation>
    <scope>NUCLEOTIDE SEQUENCE [LARGE SCALE GENOMIC DNA]</scope>
    <source>
        <strain evidence="5">Z151</strain>
    </source>
</reference>
<keyword evidence="2" id="KW-0812">Transmembrane</keyword>
<evidence type="ECO:0000256" key="3">
    <source>
        <dbReference type="SAM" id="SignalP"/>
    </source>
</evidence>
<keyword evidence="2" id="KW-0472">Membrane</keyword>
<feature type="region of interest" description="Disordered" evidence="1">
    <location>
        <begin position="962"/>
        <end position="1076"/>
    </location>
</feature>
<keyword evidence="5" id="KW-1185">Reference proteome</keyword>
<feature type="region of interest" description="Disordered" evidence="1">
    <location>
        <begin position="62"/>
        <end position="153"/>
    </location>
</feature>
<protein>
    <submittedName>
        <fullName evidence="4">Uncharacterized protein</fullName>
    </submittedName>
</protein>
<comment type="caution">
    <text evidence="4">The sequence shown here is derived from an EMBL/GenBank/DDBJ whole genome shotgun (WGS) entry which is preliminary data.</text>
</comment>
<feature type="compositionally biased region" description="Basic and acidic residues" evidence="1">
    <location>
        <begin position="973"/>
        <end position="988"/>
    </location>
</feature>
<feature type="chain" id="PRO_5012529005" evidence="3">
    <location>
        <begin position="25"/>
        <end position="1076"/>
    </location>
</feature>
<dbReference type="EMBL" id="MTYJ01000086">
    <property type="protein sequence ID" value="OQV15656.1"/>
    <property type="molecule type" value="Genomic_DNA"/>
</dbReference>
<feature type="transmembrane region" description="Helical" evidence="2">
    <location>
        <begin position="396"/>
        <end position="420"/>
    </location>
</feature>
<feature type="region of interest" description="Disordered" evidence="1">
    <location>
        <begin position="612"/>
        <end position="661"/>
    </location>
</feature>
<dbReference type="Proteomes" id="UP000192578">
    <property type="component" value="Unassembled WGS sequence"/>
</dbReference>
<keyword evidence="2" id="KW-1133">Transmembrane helix</keyword>
<evidence type="ECO:0000256" key="1">
    <source>
        <dbReference type="SAM" id="MobiDB-lite"/>
    </source>
</evidence>
<evidence type="ECO:0000313" key="5">
    <source>
        <dbReference type="Proteomes" id="UP000192578"/>
    </source>
</evidence>
<organism evidence="4 5">
    <name type="scientific">Hypsibius exemplaris</name>
    <name type="common">Freshwater tardigrade</name>
    <dbReference type="NCBI Taxonomy" id="2072580"/>
    <lineage>
        <taxon>Eukaryota</taxon>
        <taxon>Metazoa</taxon>
        <taxon>Ecdysozoa</taxon>
        <taxon>Tardigrada</taxon>
        <taxon>Eutardigrada</taxon>
        <taxon>Parachela</taxon>
        <taxon>Hypsibioidea</taxon>
        <taxon>Hypsibiidae</taxon>
        <taxon>Hypsibius</taxon>
    </lineage>
</organism>
<evidence type="ECO:0000313" key="4">
    <source>
        <dbReference type="EMBL" id="OQV15656.1"/>
    </source>
</evidence>
<accession>A0A1W0WKD1</accession>
<sequence length="1076" mass="113356">MYDSRWFCCLSVLFLIYSVQTAHSELTAPEILVLSSSDYEELRDEFLHQNQGETHSTIHLEGHSTTVEPPTAWYDIPSEDDVTTTTMPTPPEEERYASDDVTTTTLPTPPEDYPDEEETTTKASVTEEYPDEEEDTVGAEPVGLSAPTIPPETPFESMEHVVIVGRKTTMHNGKVISVEGVTIEPWTIDEPADTREMIPTHPPGTFPGAIESTTADYVAVEHHGTSTVDSDLSETSQLSDAVTSSTHGLFGPFGNLNAVIAAVSVLGSNLTTWSSENSTGELDIADGELNGTSANTSSLEGINSTSSWFFTGNNEDSVLILSDAVGGSGNDSDQVLDDAMGGNETDEMMGTTMRYKVLPPLFPTESGVKRIGTDHNTHAPTGAPDYHSALWFEQAVLAYSIIAFGVTLVGIVICCCMWGACCQRRDKRREYQFPSVRLEFHHSKVQAASFSHPGHGDFDRQQPYCSKSGGARRLIFPREKVSHGDLDEQLNEVIDAIDTTSAPIPPTTPVSMLWRALFFGLILLSVRCQAQEELAGESDGVAAAGDLTEAPATTAPAEGVPTVTVDDTMTAAPENAPVNTDGASAVADSAAAAAAAPTTDSETPAVVVAAGDASNTPAPSDASNTPAPSDGSNAPAPSDTSIAPADGSAGSAPSDGSTGEVEALSKTFLPNPNTSFTGEGLGVPTATVNSSAITSGSGPSGSGLDDAAAAVSSDVAGTTNGPATNGTATNAVGTAVLPELGSKPLKTDLSNPEAPEYNGPVYVPPPNSTPAPVTVAPDRKEGGFWWLWGLLIAGMVLLLFILIGMFYACCCMKSKGSADVEARHPAAVPTISVSKPTTISPLVKSEKYPDSAVTTSTYTYRETKQTASHAGNFPSTPNNSFAVIAPGVNRVDGSNGEPTSLENRNFRGPHPTPPGSDFKYITPKHIDPSLTAPPPVYHPRTVDPNRISSRDVVTASRVNNAVLTVASNAPPKGRPDSGEGNSLERDTGRPVLRGASTLERASSPRPFGSHRTTLLITPAVNRDPNDPSPPGPELTYSDYFGMLRNEPSDFAQYSPDGGRAPPVHRYPEQENVESQV</sequence>
<gene>
    <name evidence="4" type="ORF">BV898_10243</name>
</gene>
<feature type="compositionally biased region" description="Low complexity" evidence="1">
    <location>
        <begin position="643"/>
        <end position="659"/>
    </location>
</feature>
<keyword evidence="3" id="KW-0732">Signal</keyword>
<dbReference type="AlphaFoldDB" id="A0A1W0WKD1"/>
<dbReference type="OrthoDB" id="10072265at2759"/>